<dbReference type="EMBL" id="LAZR01015684">
    <property type="protein sequence ID" value="KKM07848.1"/>
    <property type="molecule type" value="Genomic_DNA"/>
</dbReference>
<dbReference type="AlphaFoldDB" id="A0A0F9K9N0"/>
<reference evidence="1" key="1">
    <citation type="journal article" date="2015" name="Nature">
        <title>Complex archaea that bridge the gap between prokaryotes and eukaryotes.</title>
        <authorList>
            <person name="Spang A."/>
            <person name="Saw J.H."/>
            <person name="Jorgensen S.L."/>
            <person name="Zaremba-Niedzwiedzka K."/>
            <person name="Martijn J."/>
            <person name="Lind A.E."/>
            <person name="van Eijk R."/>
            <person name="Schleper C."/>
            <person name="Guy L."/>
            <person name="Ettema T.J."/>
        </authorList>
    </citation>
    <scope>NUCLEOTIDE SEQUENCE</scope>
</reference>
<name>A0A0F9K9N0_9ZZZZ</name>
<evidence type="ECO:0000313" key="1">
    <source>
        <dbReference type="EMBL" id="KKM07848.1"/>
    </source>
</evidence>
<gene>
    <name evidence="1" type="ORF">LCGC14_1729790</name>
</gene>
<accession>A0A0F9K9N0</accession>
<organism evidence="1">
    <name type="scientific">marine sediment metagenome</name>
    <dbReference type="NCBI Taxonomy" id="412755"/>
    <lineage>
        <taxon>unclassified sequences</taxon>
        <taxon>metagenomes</taxon>
        <taxon>ecological metagenomes</taxon>
    </lineage>
</organism>
<sequence length="184" mass="21603">MNCSKCKSENTHKNGKAVKSGKQKYRCNDCGYNFEDLECKKLNIRFVRNKIGYDEYIKELCKYGRKRQKETNSNWGVKHPMICRVLGIYLQVFDPVIIHCVRNKEAVVKSCMRCYDFSLDQALLLYNNRIVMLDSLLGRIEHLEIDFTERLSEESIWEQIEGYFRGGLLTDKDCFVTSENSQRA</sequence>
<proteinExistence type="predicted"/>
<comment type="caution">
    <text evidence="1">The sequence shown here is derived from an EMBL/GenBank/DDBJ whole genome shotgun (WGS) entry which is preliminary data.</text>
</comment>
<dbReference type="Gene3D" id="3.40.50.300">
    <property type="entry name" value="P-loop containing nucleotide triphosphate hydrolases"/>
    <property type="match status" value="1"/>
</dbReference>
<dbReference type="InterPro" id="IPR027417">
    <property type="entry name" value="P-loop_NTPase"/>
</dbReference>
<protein>
    <submittedName>
        <fullName evidence="1">Uncharacterized protein</fullName>
    </submittedName>
</protein>
<dbReference type="SUPFAM" id="SSF52540">
    <property type="entry name" value="P-loop containing nucleoside triphosphate hydrolases"/>
    <property type="match status" value="1"/>
</dbReference>